<comment type="caution">
    <text evidence="4">The sequence shown here is derived from an EMBL/GenBank/DDBJ whole genome shotgun (WGS) entry which is preliminary data.</text>
</comment>
<dbReference type="InterPro" id="IPR028098">
    <property type="entry name" value="Glyco_trans_4-like_N"/>
</dbReference>
<keyword evidence="5" id="KW-1185">Reference proteome</keyword>
<dbReference type="CDD" id="cd03802">
    <property type="entry name" value="GT4_AviGT4-like"/>
    <property type="match status" value="1"/>
</dbReference>
<dbReference type="EMBL" id="JAVRRF010000012">
    <property type="protein sequence ID" value="KAK5059522.1"/>
    <property type="molecule type" value="Genomic_DNA"/>
</dbReference>
<dbReference type="Gene3D" id="3.40.50.2000">
    <property type="entry name" value="Glycogen Phosphorylase B"/>
    <property type="match status" value="2"/>
</dbReference>
<keyword evidence="1" id="KW-0808">Transferase</keyword>
<dbReference type="Pfam" id="PF13439">
    <property type="entry name" value="Glyco_transf_4"/>
    <property type="match status" value="1"/>
</dbReference>
<keyword evidence="1" id="KW-0328">Glycosyltransferase</keyword>
<dbReference type="Proteomes" id="UP001345691">
    <property type="component" value="Unassembled WGS sequence"/>
</dbReference>
<gene>
    <name evidence="4" type="ORF">LTR69_006111</name>
</gene>
<evidence type="ECO:0000259" key="3">
    <source>
        <dbReference type="Pfam" id="PF13439"/>
    </source>
</evidence>
<protein>
    <recommendedName>
        <fullName evidence="6">Glycosyl transferase family 1 domain-containing protein</fullName>
    </recommendedName>
</protein>
<dbReference type="InterPro" id="IPR001296">
    <property type="entry name" value="Glyco_trans_1"/>
</dbReference>
<dbReference type="PANTHER" id="PTHR12526:SF595">
    <property type="entry name" value="BLL5217 PROTEIN"/>
    <property type="match status" value="1"/>
</dbReference>
<reference evidence="4 5" key="1">
    <citation type="submission" date="2023-08" db="EMBL/GenBank/DDBJ databases">
        <title>Black Yeasts Isolated from many extreme environments.</title>
        <authorList>
            <person name="Coleine C."/>
            <person name="Stajich J.E."/>
            <person name="Selbmann L."/>
        </authorList>
    </citation>
    <scope>NUCLEOTIDE SEQUENCE [LARGE SCALE GENOMIC DNA]</scope>
    <source>
        <strain evidence="4 5">CCFEE 6328</strain>
    </source>
</reference>
<evidence type="ECO:0000313" key="4">
    <source>
        <dbReference type="EMBL" id="KAK5059522.1"/>
    </source>
</evidence>
<feature type="domain" description="Glycosyltransferase subfamily 4-like N-terminal" evidence="3">
    <location>
        <begin position="75"/>
        <end position="230"/>
    </location>
</feature>
<dbReference type="PANTHER" id="PTHR12526">
    <property type="entry name" value="GLYCOSYLTRANSFERASE"/>
    <property type="match status" value="1"/>
</dbReference>
<sequence length="412" mass="46418">MSHMVNDRLLTILNFGILYEDILEYQHFRVVKLTMRRPYASSLFSVSLHVSIVLEDLEIQHSWHPFHENIPPLRYGGVERIVSFLAEELVTLGHEVTLYACGGSVTTARLIESWPRSFRDDGIGFVNDVVKGPYGRQLHDVFSDRQTQGYDIVHVHHGTEPFHFDAMVPTMQGPILWTDHGLLDYPGKPDVLRYLQRECGVKLTAISEWQRSTLPSDIDCFGVVHNGIPADLLMALPQPEGRKYLAFLGRVAPEKGIEDAIEIAQRSGYHLKLAAKIDDVFRDYYDAEIVPRLKKHDLDFVGEIDDAAKSGFLSGAAALLFPVHWEEPFGMVMIEAFACGTPVIAYRRGAVDEVVVDGVTGFKVSNVDEAVATVAKLGTIDTHNVRQVFERSFTARMMANSYLELYERLLKT</sequence>
<proteinExistence type="predicted"/>
<evidence type="ECO:0000313" key="5">
    <source>
        <dbReference type="Proteomes" id="UP001345691"/>
    </source>
</evidence>
<evidence type="ECO:0000256" key="1">
    <source>
        <dbReference type="ARBA" id="ARBA00022676"/>
    </source>
</evidence>
<accession>A0ABR0JBM7</accession>
<evidence type="ECO:0000259" key="2">
    <source>
        <dbReference type="Pfam" id="PF00534"/>
    </source>
</evidence>
<dbReference type="Pfam" id="PF00534">
    <property type="entry name" value="Glycos_transf_1"/>
    <property type="match status" value="1"/>
</dbReference>
<organism evidence="4 5">
    <name type="scientific">Exophiala sideris</name>
    <dbReference type="NCBI Taxonomy" id="1016849"/>
    <lineage>
        <taxon>Eukaryota</taxon>
        <taxon>Fungi</taxon>
        <taxon>Dikarya</taxon>
        <taxon>Ascomycota</taxon>
        <taxon>Pezizomycotina</taxon>
        <taxon>Eurotiomycetes</taxon>
        <taxon>Chaetothyriomycetidae</taxon>
        <taxon>Chaetothyriales</taxon>
        <taxon>Herpotrichiellaceae</taxon>
        <taxon>Exophiala</taxon>
    </lineage>
</organism>
<evidence type="ECO:0008006" key="6">
    <source>
        <dbReference type="Google" id="ProtNLM"/>
    </source>
</evidence>
<dbReference type="SUPFAM" id="SSF53756">
    <property type="entry name" value="UDP-Glycosyltransferase/glycogen phosphorylase"/>
    <property type="match status" value="1"/>
</dbReference>
<feature type="domain" description="Glycosyl transferase family 1" evidence="2">
    <location>
        <begin position="237"/>
        <end position="376"/>
    </location>
</feature>
<name>A0ABR0JBM7_9EURO</name>